<dbReference type="AlphaFoldDB" id="H1Z4D8"/>
<feature type="transmembrane region" description="Helical" evidence="1">
    <location>
        <begin position="218"/>
        <end position="237"/>
    </location>
</feature>
<sequence>MYKERKIGVVVPAYNEELLIGPTLETMPEFVNRIYVVDDCSTDKTAERIDDCTRKDARIVNIRHEINSGVGASIITGYKAALAEGMDIIAVMAGDNQMDPAFLPELLNPIVSERADYTVGNRLINEKFRANMSRWRFAGNATLTLLTKIASGYWQMMDPQNGYTAISKRALETIPLSQIYTRYGYCNDLLIKLNVFGFRVINVPHPARYGLEKSGIRYSSYIVKVSWLLFSGFLWRMKNKYVLMSFHPLVFFYFFGSIFTILGFFGGLYSLYEKYILMNNVLFVHGGLALLVFMLGMMFVLFAMLFDMQQERAGGWY</sequence>
<dbReference type="HOGENOM" id="CLU_033536_1_0_2"/>
<organism evidence="3 4">
    <name type="scientific">Methanoplanus limicola DSM 2279</name>
    <dbReference type="NCBI Taxonomy" id="937775"/>
    <lineage>
        <taxon>Archaea</taxon>
        <taxon>Methanobacteriati</taxon>
        <taxon>Methanobacteriota</taxon>
        <taxon>Stenosarchaea group</taxon>
        <taxon>Methanomicrobia</taxon>
        <taxon>Methanomicrobiales</taxon>
        <taxon>Methanomicrobiaceae</taxon>
        <taxon>Methanoplanus</taxon>
    </lineage>
</organism>
<dbReference type="InterPro" id="IPR050256">
    <property type="entry name" value="Glycosyltransferase_2"/>
</dbReference>
<dbReference type="InParanoid" id="H1Z4D8"/>
<dbReference type="InterPro" id="IPR001173">
    <property type="entry name" value="Glyco_trans_2-like"/>
</dbReference>
<accession>H1Z4D8</accession>
<keyword evidence="1" id="KW-1133">Transmembrane helix</keyword>
<proteinExistence type="predicted"/>
<evidence type="ECO:0000259" key="2">
    <source>
        <dbReference type="Pfam" id="PF00535"/>
    </source>
</evidence>
<dbReference type="STRING" id="937775.Metlim_2645"/>
<feature type="transmembrane region" description="Helical" evidence="1">
    <location>
        <begin position="249"/>
        <end position="271"/>
    </location>
</feature>
<keyword evidence="3" id="KW-0808">Transferase</keyword>
<evidence type="ECO:0000313" key="3">
    <source>
        <dbReference type="EMBL" id="EHQ36686.1"/>
    </source>
</evidence>
<dbReference type="InterPro" id="IPR029044">
    <property type="entry name" value="Nucleotide-diphossugar_trans"/>
</dbReference>
<dbReference type="Proteomes" id="UP000005741">
    <property type="component" value="Chromosome"/>
</dbReference>
<dbReference type="PANTHER" id="PTHR48090:SF7">
    <property type="entry name" value="RFBJ PROTEIN"/>
    <property type="match status" value="1"/>
</dbReference>
<protein>
    <submittedName>
        <fullName evidence="3">Glycosyl transferase family 2</fullName>
    </submittedName>
</protein>
<dbReference type="Gene3D" id="3.90.550.10">
    <property type="entry name" value="Spore Coat Polysaccharide Biosynthesis Protein SpsA, Chain A"/>
    <property type="match status" value="1"/>
</dbReference>
<name>H1Z4D8_9EURY</name>
<gene>
    <name evidence="3" type="ORF">Metlim_2645</name>
</gene>
<keyword evidence="4" id="KW-1185">Reference proteome</keyword>
<reference evidence="3 4" key="1">
    <citation type="submission" date="2011-10" db="EMBL/GenBank/DDBJ databases">
        <title>The Improved High-Quality Draft genome of Methanoplanus limicola DSM 2279.</title>
        <authorList>
            <consortium name="US DOE Joint Genome Institute (JGI-PGF)"/>
            <person name="Lucas S."/>
            <person name="Copeland A."/>
            <person name="Lapidus A."/>
            <person name="Glavina del Rio T."/>
            <person name="Dalin E."/>
            <person name="Tice H."/>
            <person name="Bruce D."/>
            <person name="Goodwin L."/>
            <person name="Pitluck S."/>
            <person name="Peters L."/>
            <person name="Mikhailova N."/>
            <person name="Lu M."/>
            <person name="Kyrpides N."/>
            <person name="Mavromatis K."/>
            <person name="Ivanova N."/>
            <person name="Markowitz V."/>
            <person name="Cheng J.-F."/>
            <person name="Hugenholtz P."/>
            <person name="Woyke T."/>
            <person name="Wu D."/>
            <person name="Wirth R."/>
            <person name="Brambilla E.-M."/>
            <person name="Klenk H.-P."/>
            <person name="Eisen J.A."/>
        </authorList>
    </citation>
    <scope>NUCLEOTIDE SEQUENCE [LARGE SCALE GENOMIC DNA]</scope>
    <source>
        <strain evidence="3 4">DSM 2279</strain>
    </source>
</reference>
<keyword evidence="1" id="KW-0472">Membrane</keyword>
<dbReference type="OrthoDB" id="11098at2157"/>
<keyword evidence="1" id="KW-0812">Transmembrane</keyword>
<dbReference type="Pfam" id="PF00535">
    <property type="entry name" value="Glycos_transf_2"/>
    <property type="match status" value="1"/>
</dbReference>
<dbReference type="FunFam" id="3.90.550.10:FF:000123">
    <property type="entry name" value="Cell wall biosynthesis glycosyltransferase"/>
    <property type="match status" value="1"/>
</dbReference>
<dbReference type="RefSeq" id="WP_004079182.1">
    <property type="nucleotide sequence ID" value="NZ_CM001436.1"/>
</dbReference>
<dbReference type="PANTHER" id="PTHR48090">
    <property type="entry name" value="UNDECAPRENYL-PHOSPHATE 4-DEOXY-4-FORMAMIDO-L-ARABINOSE TRANSFERASE-RELATED"/>
    <property type="match status" value="1"/>
</dbReference>
<dbReference type="EMBL" id="CM001436">
    <property type="protein sequence ID" value="EHQ36686.1"/>
    <property type="molecule type" value="Genomic_DNA"/>
</dbReference>
<dbReference type="PATRIC" id="fig|937775.9.peg.2975"/>
<dbReference type="SUPFAM" id="SSF53448">
    <property type="entry name" value="Nucleotide-diphospho-sugar transferases"/>
    <property type="match status" value="1"/>
</dbReference>
<dbReference type="GO" id="GO:0016740">
    <property type="term" value="F:transferase activity"/>
    <property type="evidence" value="ECO:0007669"/>
    <property type="project" value="UniProtKB-KW"/>
</dbReference>
<feature type="transmembrane region" description="Helical" evidence="1">
    <location>
        <begin position="283"/>
        <end position="306"/>
    </location>
</feature>
<evidence type="ECO:0000256" key="1">
    <source>
        <dbReference type="SAM" id="Phobius"/>
    </source>
</evidence>
<feature type="domain" description="Glycosyltransferase 2-like" evidence="2">
    <location>
        <begin position="9"/>
        <end position="173"/>
    </location>
</feature>
<dbReference type="CDD" id="cd04179">
    <property type="entry name" value="DPM_DPG-synthase_like"/>
    <property type="match status" value="1"/>
</dbReference>
<evidence type="ECO:0000313" key="4">
    <source>
        <dbReference type="Proteomes" id="UP000005741"/>
    </source>
</evidence>